<dbReference type="SUPFAM" id="SSF56349">
    <property type="entry name" value="DNA breaking-rejoining enzymes"/>
    <property type="match status" value="1"/>
</dbReference>
<evidence type="ECO:0000256" key="1">
    <source>
        <dbReference type="ARBA" id="ARBA00023172"/>
    </source>
</evidence>
<dbReference type="AlphaFoldDB" id="V5FM20"/>
<dbReference type="OrthoDB" id="5394387at2"/>
<dbReference type="EMBL" id="BAUJ01000054">
    <property type="protein sequence ID" value="GAD90711.1"/>
    <property type="molecule type" value="Genomic_DNA"/>
</dbReference>
<dbReference type="InterPro" id="IPR024456">
    <property type="entry name" value="Integrase_catalytic_putative"/>
</dbReference>
<evidence type="ECO:0000313" key="3">
    <source>
        <dbReference type="EMBL" id="GAD90711.1"/>
    </source>
</evidence>
<organism evidence="3 4">
    <name type="scientific">Vibrio halioticoli NBRC 102217</name>
    <dbReference type="NCBI Taxonomy" id="1219072"/>
    <lineage>
        <taxon>Bacteria</taxon>
        <taxon>Pseudomonadati</taxon>
        <taxon>Pseudomonadota</taxon>
        <taxon>Gammaproteobacteria</taxon>
        <taxon>Vibrionales</taxon>
        <taxon>Vibrionaceae</taxon>
        <taxon>Vibrio</taxon>
    </lineage>
</organism>
<reference evidence="3 4" key="1">
    <citation type="submission" date="2013-11" db="EMBL/GenBank/DDBJ databases">
        <title>Whole genome shotgun sequence of Vibrio halioticoli NBRC 102217.</title>
        <authorList>
            <person name="Isaki S."/>
            <person name="Kimura A."/>
            <person name="Ohji S."/>
            <person name="Hosoyama A."/>
            <person name="Fujita N."/>
            <person name="Hashimoto M."/>
            <person name="Hosoyama Y."/>
            <person name="Yamazoe A."/>
        </authorList>
    </citation>
    <scope>NUCLEOTIDE SEQUENCE [LARGE SCALE GENOMIC DNA]</scope>
    <source>
        <strain evidence="3 4">NBRC 102217</strain>
    </source>
</reference>
<keyword evidence="1" id="KW-0233">DNA recombination</keyword>
<dbReference type="Gene3D" id="1.10.443.10">
    <property type="entry name" value="Intergrase catalytic core"/>
    <property type="match status" value="1"/>
</dbReference>
<dbReference type="GO" id="GO:0006310">
    <property type="term" value="P:DNA recombination"/>
    <property type="evidence" value="ECO:0007669"/>
    <property type="project" value="UniProtKB-KW"/>
</dbReference>
<dbReference type="RefSeq" id="WP_023405027.1">
    <property type="nucleotide sequence ID" value="NZ_BAUJ01000054.1"/>
</dbReference>
<feature type="domain" description="Integrase catalytic" evidence="2">
    <location>
        <begin position="140"/>
        <end position="272"/>
    </location>
</feature>
<protein>
    <recommendedName>
        <fullName evidence="2">Integrase catalytic domain-containing protein</fullName>
    </recommendedName>
</protein>
<keyword evidence="4" id="KW-1185">Reference proteome</keyword>
<dbReference type="Pfam" id="PF12835">
    <property type="entry name" value="Integrase_1"/>
    <property type="match status" value="1"/>
</dbReference>
<dbReference type="GO" id="GO:0003677">
    <property type="term" value="F:DNA binding"/>
    <property type="evidence" value="ECO:0007669"/>
    <property type="project" value="InterPro"/>
</dbReference>
<gene>
    <name evidence="3" type="ORF">VHA01S_054_00050</name>
</gene>
<dbReference type="InterPro" id="IPR013762">
    <property type="entry name" value="Integrase-like_cat_sf"/>
</dbReference>
<evidence type="ECO:0000313" key="4">
    <source>
        <dbReference type="Proteomes" id="UP000017800"/>
    </source>
</evidence>
<name>V5FM20_9VIBR</name>
<sequence>MRKTKYSGYHLSGVRAFTKPNFGLGSRQIDKCLINASLEQLGGVKNNTHLARLPACRAFSAFLKENTDVKRLNQIEKSHVLQFGEHLRERFESESTFSAASARDYLSHVNVCLAQARGDKAVKVLATKELDYPSKTGIATTDHSASSEEHHYIVSNASEPVAVLAQLQRAFGLRMREASLLDCNKALQQLKDKAEISIERGTKGGQKRDVPCDAPSQRAALERGAKLQSQTGHDNLVPIDMSFKAFQTAVWREHQRIDCGYRTHGERKHYACEYYKQRMGALPPVQAHIEHGKAHHTYLAQQLNISLTEAKHRDKEVRLGLSKLLGHHRLSISNAYIG</sequence>
<dbReference type="InterPro" id="IPR011010">
    <property type="entry name" value="DNA_brk_join_enz"/>
</dbReference>
<accession>V5FM20</accession>
<comment type="caution">
    <text evidence="3">The sequence shown here is derived from an EMBL/GenBank/DDBJ whole genome shotgun (WGS) entry which is preliminary data.</text>
</comment>
<dbReference type="Proteomes" id="UP000017800">
    <property type="component" value="Unassembled WGS sequence"/>
</dbReference>
<dbReference type="GO" id="GO:0015074">
    <property type="term" value="P:DNA integration"/>
    <property type="evidence" value="ECO:0007669"/>
    <property type="project" value="InterPro"/>
</dbReference>
<evidence type="ECO:0000259" key="2">
    <source>
        <dbReference type="Pfam" id="PF12835"/>
    </source>
</evidence>
<proteinExistence type="predicted"/>
<dbReference type="eggNOG" id="COG4974">
    <property type="taxonomic scope" value="Bacteria"/>
</dbReference>